<dbReference type="STRING" id="318479.A0A0N4UJA6"/>
<dbReference type="Gene3D" id="2.20.100.10">
    <property type="entry name" value="Thrombospondin type-1 (TSP1) repeat"/>
    <property type="match status" value="11"/>
</dbReference>
<keyword evidence="5" id="KW-0378">Hydrolase</keyword>
<dbReference type="Proteomes" id="UP000038040">
    <property type="component" value="Unplaced"/>
</dbReference>
<keyword evidence="6" id="KW-0862">Zinc</keyword>
<dbReference type="AlphaFoldDB" id="A0A0N4UJA6"/>
<dbReference type="SUPFAM" id="SSF82895">
    <property type="entry name" value="TSP-1 type 1 repeat"/>
    <property type="match status" value="11"/>
</dbReference>
<dbReference type="PROSITE" id="PS50092">
    <property type="entry name" value="TSP1"/>
    <property type="match status" value="12"/>
</dbReference>
<keyword evidence="3" id="KW-0645">Protease</keyword>
<dbReference type="Gene3D" id="3.40.390.10">
    <property type="entry name" value="Collagenase (Catalytic Domain)"/>
    <property type="match status" value="1"/>
</dbReference>
<dbReference type="Pfam" id="PF17771">
    <property type="entry name" value="ADAMTS_CR_2"/>
    <property type="match status" value="1"/>
</dbReference>
<dbReference type="Gene3D" id="3.40.1620.60">
    <property type="match status" value="1"/>
</dbReference>
<reference evidence="15" key="1">
    <citation type="submission" date="2016-04" db="UniProtKB">
        <authorList>
            <consortium name="WormBaseParasite"/>
        </authorList>
    </citation>
    <scope>IDENTIFICATION</scope>
</reference>
<dbReference type="GO" id="GO:0005576">
    <property type="term" value="C:extracellular region"/>
    <property type="evidence" value="ECO:0007669"/>
    <property type="project" value="UniProtKB-SubCell"/>
</dbReference>
<accession>A0A0N4UJA6</accession>
<evidence type="ECO:0000313" key="13">
    <source>
        <dbReference type="Proteomes" id="UP000038040"/>
    </source>
</evidence>
<keyword evidence="8 10" id="KW-1015">Disulfide bond</keyword>
<dbReference type="EMBL" id="UYYG01000038">
    <property type="protein sequence ID" value="VDN51976.1"/>
    <property type="molecule type" value="Genomic_DNA"/>
</dbReference>
<dbReference type="SUPFAM" id="SSF55486">
    <property type="entry name" value="Metalloproteases ('zincins'), catalytic domain"/>
    <property type="match status" value="1"/>
</dbReference>
<evidence type="ECO:0000256" key="9">
    <source>
        <dbReference type="ARBA" id="ARBA00023180"/>
    </source>
</evidence>
<dbReference type="PANTHER" id="PTHR13723">
    <property type="entry name" value="ADAMTS A DISINTEGRIN AND METALLOPROTEASE WITH THROMBOSPONDIN MOTIFS PROTEASE"/>
    <property type="match status" value="1"/>
</dbReference>
<keyword evidence="4" id="KW-0479">Metal-binding</keyword>
<keyword evidence="2" id="KW-0964">Secreted</keyword>
<comment type="caution">
    <text evidence="10">Lacks conserved residue(s) required for the propagation of feature annotation.</text>
</comment>
<evidence type="ECO:0000313" key="14">
    <source>
        <dbReference type="Proteomes" id="UP000274756"/>
    </source>
</evidence>
<evidence type="ECO:0000256" key="6">
    <source>
        <dbReference type="ARBA" id="ARBA00022833"/>
    </source>
</evidence>
<dbReference type="InterPro" id="IPR000884">
    <property type="entry name" value="TSP1_rpt"/>
</dbReference>
<evidence type="ECO:0000256" key="3">
    <source>
        <dbReference type="ARBA" id="ARBA00022670"/>
    </source>
</evidence>
<evidence type="ECO:0000313" key="15">
    <source>
        <dbReference type="WBParaSite" id="DME_0000773101-mRNA-1"/>
    </source>
</evidence>
<dbReference type="InterPro" id="IPR036383">
    <property type="entry name" value="TSP1_rpt_sf"/>
</dbReference>
<dbReference type="WBParaSite" id="DME_0000773101-mRNA-1">
    <property type="protein sequence ID" value="DME_0000773101-mRNA-1"/>
    <property type="gene ID" value="DME_0000773101"/>
</dbReference>
<keyword evidence="7" id="KW-0482">Metalloprotease</keyword>
<dbReference type="FunFam" id="2.20.100.10:FF:000001">
    <property type="entry name" value="semaphorin-5A isoform X1"/>
    <property type="match status" value="2"/>
</dbReference>
<keyword evidence="9" id="KW-0325">Glycoprotein</keyword>
<sequence length="1469" mass="165574">MTWEYRWFPAFHHKMTKRELKQIFGVEHHSQVPDYKLVKAEKQIVGDGELLLSFDAWNTSYRLELIPNRRLISPHLISVVRQGNETYTTKGLPLNLQGNCHFHGKVVSHGNVSAAISNCKDLMGTIMMDDHFLLLQAIPKRFKSDQEADHIIYKRQASLLLPWEKTLNDELYRFDSNDLVFDKFCDINDSIDEPSGSKKFEAEEAYSKYKIPPESKLDSLYIFPQMDPLTIELALFLDSKLFEHFTREYEQDTEQHLVDFSLALINNVHMLYQQSSISPNLEIVIVRYELWKTQPIGLETASNRNGHARLMLNLFSQYQAFYNVGTDLTDDEHWDHAVLLTGYDIYYTTTAVAGVATIGQMCHHLHSSSLVEGIHLGRSFVLAHEMGHKHVSDFLGMSHDGEHNMCNPSCCLMSPMNGAGRTTWSPCSLREFNAFLMQLDAIHGNCLRDSAVGLEDYNHQKDGRLPGQRFTADQQCSYFYGRDYQLQLPPGKDMSEICRVLWCGSNGSPRTTAHPALEGTSCGVKKFCLEGKCRNWINGKAPEPIDGQWSAWSGQEKRCPISQCQITGSIHIKGQIRTCTNPAPNNGGRTCHGSKVRGLLCKESTSYCKLYSREKYGNIVCSESKEKGDEPDSQLTGYAFMREAKWLDRFLFDLLFTKTAMNSKKIIDASQPCKVWCHLKGTELIRNKGLYPDGSPCGAEKYCVGGSCLILSCNKSALIFDQADCPTEDDLAFLGWGEWSRWTKCSVSCGLGGVQQRTRPCNQNSCAGAKEQSRSCEPHPLECPRTEYTEWTEWSECSTSCGEGQRRRKRSCIGATTCAGNSSEIEFCKKNDCMVESWGSWLTCSASCGMGFQIRERFCNNTVCSSGEKQARICSEKECIKYENIYNWENWSEWGVCSKTCGEGVQSRTRKCQKGHCPKSDVVTEQRHCVLRPCPQWSEWSSWSECMSCNKSEKRQRARQCEVGIIRSGEPDLECSGVSHETEPCDCNLLNFGRNPNNFTNTVESIASTTDKYDKDKIWNEWQSWQPCTVSCGGGARLRVRTCRMTEIACQSIGVQLDAEVCNQKSCDDAGMWSEWNHWTSCSATCGGGMQSRRRKCKATFVFLCDGISEEERQCANDSCTFELIGNISVSLKQYFIFPFSFCSKLPIAITKFLEPHWSTWSSWSKCSCFTMKKFRRRYCQIRDPSLQGFCLGPIIEEKLCVPSTCESESGGWSDWNSWSKCSQNCGATGYRIRNRMCSNPIPSNRGSYCIGYSFDQGPCFPANECKGTPVDGSWTGWTQWSTCSDGCANGHQSRSRYCANPRPLNGGALCIGSDFELSPCYNSTLCSNSIDGGWNEWSPWSNCSATCGFAFKSRQRQCNSPNPIGSGKNCYGLAYMTSICDTKFCEDSVDGQWSSWSEWSACASICGRNTRMRERECTSPAASNGGYPCFGRSSEVSDCKLNQSTAFDQCSNFIHHIQLLDSKSLLSR</sequence>
<dbReference type="InterPro" id="IPR024079">
    <property type="entry name" value="MetalloPept_cat_dom_sf"/>
</dbReference>
<protein>
    <submittedName>
        <fullName evidence="15">Peptidase M12B domain-containing protein</fullName>
    </submittedName>
</protein>
<dbReference type="GO" id="GO:0006508">
    <property type="term" value="P:proteolysis"/>
    <property type="evidence" value="ECO:0007669"/>
    <property type="project" value="UniProtKB-KW"/>
</dbReference>
<reference evidence="12 14" key="2">
    <citation type="submission" date="2018-11" db="EMBL/GenBank/DDBJ databases">
        <authorList>
            <consortium name="Pathogen Informatics"/>
        </authorList>
    </citation>
    <scope>NUCLEOTIDE SEQUENCE [LARGE SCALE GENOMIC DNA]</scope>
</reference>
<dbReference type="GO" id="GO:0031012">
    <property type="term" value="C:extracellular matrix"/>
    <property type="evidence" value="ECO:0007669"/>
    <property type="project" value="TreeGrafter"/>
</dbReference>
<name>A0A0N4UJA6_DRAME</name>
<dbReference type="InterPro" id="IPR001590">
    <property type="entry name" value="Peptidase_M12B"/>
</dbReference>
<dbReference type="PANTHER" id="PTHR13723:SF315">
    <property type="entry name" value="NO LONG NERVE CORD, ISOFORM C"/>
    <property type="match status" value="1"/>
</dbReference>
<evidence type="ECO:0000256" key="7">
    <source>
        <dbReference type="ARBA" id="ARBA00023049"/>
    </source>
</evidence>
<proteinExistence type="predicted"/>
<dbReference type="SMART" id="SM00209">
    <property type="entry name" value="TSP1"/>
    <property type="match status" value="12"/>
</dbReference>
<dbReference type="Pfam" id="PF25379">
    <property type="entry name" value="Adt-1"/>
    <property type="match status" value="1"/>
</dbReference>
<dbReference type="Pfam" id="PF00090">
    <property type="entry name" value="TSP_1"/>
    <property type="match status" value="11"/>
</dbReference>
<gene>
    <name evidence="12" type="ORF">DME_LOCUS1949</name>
</gene>
<evidence type="ECO:0000256" key="4">
    <source>
        <dbReference type="ARBA" id="ARBA00022723"/>
    </source>
</evidence>
<evidence type="ECO:0000256" key="1">
    <source>
        <dbReference type="ARBA" id="ARBA00004613"/>
    </source>
</evidence>
<dbReference type="GO" id="GO:0004222">
    <property type="term" value="F:metalloendopeptidase activity"/>
    <property type="evidence" value="ECO:0007669"/>
    <property type="project" value="InterPro"/>
</dbReference>
<organism evidence="13 15">
    <name type="scientific">Dracunculus medinensis</name>
    <name type="common">Guinea worm</name>
    <dbReference type="NCBI Taxonomy" id="318479"/>
    <lineage>
        <taxon>Eukaryota</taxon>
        <taxon>Metazoa</taxon>
        <taxon>Ecdysozoa</taxon>
        <taxon>Nematoda</taxon>
        <taxon>Chromadorea</taxon>
        <taxon>Rhabditida</taxon>
        <taxon>Spirurina</taxon>
        <taxon>Dracunculoidea</taxon>
        <taxon>Dracunculidae</taxon>
        <taxon>Dracunculus</taxon>
    </lineage>
</organism>
<evidence type="ECO:0000313" key="12">
    <source>
        <dbReference type="EMBL" id="VDN51976.1"/>
    </source>
</evidence>
<evidence type="ECO:0000259" key="11">
    <source>
        <dbReference type="PROSITE" id="PS50215"/>
    </source>
</evidence>
<evidence type="ECO:0000256" key="10">
    <source>
        <dbReference type="PROSITE-ProRule" id="PRU00276"/>
    </source>
</evidence>
<dbReference type="InterPro" id="IPR050439">
    <property type="entry name" value="ADAMTS_ADAMTS-like"/>
</dbReference>
<dbReference type="FunFam" id="2.20.100.10:FF:000002">
    <property type="entry name" value="Unc-5 netrin receptor C"/>
    <property type="match status" value="2"/>
</dbReference>
<evidence type="ECO:0000256" key="2">
    <source>
        <dbReference type="ARBA" id="ARBA00022525"/>
    </source>
</evidence>
<feature type="domain" description="Peptidase M12B" evidence="11">
    <location>
        <begin position="229"/>
        <end position="438"/>
    </location>
</feature>
<evidence type="ECO:0000256" key="5">
    <source>
        <dbReference type="ARBA" id="ARBA00022801"/>
    </source>
</evidence>
<dbReference type="GO" id="GO:0046872">
    <property type="term" value="F:metal ion binding"/>
    <property type="evidence" value="ECO:0007669"/>
    <property type="project" value="UniProtKB-KW"/>
</dbReference>
<evidence type="ECO:0000256" key="8">
    <source>
        <dbReference type="ARBA" id="ARBA00023157"/>
    </source>
</evidence>
<dbReference type="InterPro" id="IPR041645">
    <property type="entry name" value="ADAMTS_CR_2"/>
</dbReference>
<dbReference type="Proteomes" id="UP000274756">
    <property type="component" value="Unassembled WGS sequence"/>
</dbReference>
<dbReference type="OrthoDB" id="10035764at2759"/>
<feature type="disulfide bond" evidence="10">
    <location>
        <begin position="406"/>
        <end position="411"/>
    </location>
</feature>
<keyword evidence="14" id="KW-1185">Reference proteome</keyword>
<comment type="subcellular location">
    <subcellularLocation>
        <location evidence="1">Secreted</location>
    </subcellularLocation>
</comment>
<dbReference type="InterPro" id="IPR057401">
    <property type="entry name" value="Adt-1/2-like_dom"/>
</dbReference>
<dbReference type="PROSITE" id="PS50215">
    <property type="entry name" value="ADAM_MEPRO"/>
    <property type="match status" value="1"/>
</dbReference>
<dbReference type="GO" id="GO:0030198">
    <property type="term" value="P:extracellular matrix organization"/>
    <property type="evidence" value="ECO:0007669"/>
    <property type="project" value="TreeGrafter"/>
</dbReference>